<dbReference type="AlphaFoldDB" id="A0A420PNV3"/>
<feature type="domain" description="Alcohol dehydrogenase-like C-terminal" evidence="1">
    <location>
        <begin position="13"/>
        <end position="58"/>
    </location>
</feature>
<evidence type="ECO:0000259" key="1">
    <source>
        <dbReference type="Pfam" id="PF00107"/>
    </source>
</evidence>
<name>A0A420PNV3_FUSOX</name>
<dbReference type="PANTHER" id="PTHR45033:SF2">
    <property type="entry name" value="ZINC-TYPE ALCOHOL DEHYDROGENASE-LIKE PROTEIN C1773.06C"/>
    <property type="match status" value="1"/>
</dbReference>
<dbReference type="Pfam" id="PF00107">
    <property type="entry name" value="ADH_zinc_N"/>
    <property type="match status" value="1"/>
</dbReference>
<protein>
    <recommendedName>
        <fullName evidence="1">Alcohol dehydrogenase-like C-terminal domain-containing protein</fullName>
    </recommendedName>
</protein>
<gene>
    <name evidence="2" type="ORF">BFJ68_g3281</name>
</gene>
<organism evidence="2 3">
    <name type="scientific">Fusarium oxysporum</name>
    <name type="common">Fusarium vascular wilt</name>
    <dbReference type="NCBI Taxonomy" id="5507"/>
    <lineage>
        <taxon>Eukaryota</taxon>
        <taxon>Fungi</taxon>
        <taxon>Dikarya</taxon>
        <taxon>Ascomycota</taxon>
        <taxon>Pezizomycotina</taxon>
        <taxon>Sordariomycetes</taxon>
        <taxon>Hypocreomycetidae</taxon>
        <taxon>Hypocreales</taxon>
        <taxon>Nectriaceae</taxon>
        <taxon>Fusarium</taxon>
        <taxon>Fusarium oxysporum species complex</taxon>
    </lineage>
</organism>
<evidence type="ECO:0000313" key="3">
    <source>
        <dbReference type="Proteomes" id="UP000285860"/>
    </source>
</evidence>
<dbReference type="PANTHER" id="PTHR45033">
    <property type="match status" value="1"/>
</dbReference>
<dbReference type="EMBL" id="MRCY01000010">
    <property type="protein sequence ID" value="RKL19802.1"/>
    <property type="molecule type" value="Genomic_DNA"/>
</dbReference>
<dbReference type="Proteomes" id="UP000285860">
    <property type="component" value="Unassembled WGS sequence"/>
</dbReference>
<dbReference type="SUPFAM" id="SSF51735">
    <property type="entry name" value="NAD(P)-binding Rossmann-fold domains"/>
    <property type="match status" value="1"/>
</dbReference>
<proteinExistence type="predicted"/>
<reference evidence="2 3" key="1">
    <citation type="journal article" date="2018" name="Sci. Rep.">
        <title>Characterisation of pathogen-specific regions and novel effector candidates in Fusarium oxysporum f. sp. cepae.</title>
        <authorList>
            <person name="Armitage A.D."/>
            <person name="Taylor A."/>
            <person name="Sobczyk M.K."/>
            <person name="Baxter L."/>
            <person name="Greenfield B.P."/>
            <person name="Bates H.J."/>
            <person name="Wilson F."/>
            <person name="Jackson A.C."/>
            <person name="Ott S."/>
            <person name="Harrison R.J."/>
            <person name="Clarkson J.P."/>
        </authorList>
    </citation>
    <scope>NUCLEOTIDE SEQUENCE [LARGE SCALE GENOMIC DNA]</scope>
    <source>
        <strain evidence="2 3">Fo_A28</strain>
    </source>
</reference>
<dbReference type="InterPro" id="IPR013149">
    <property type="entry name" value="ADH-like_C"/>
</dbReference>
<dbReference type="InterPro" id="IPR052711">
    <property type="entry name" value="Zinc_ADH-like"/>
</dbReference>
<accession>A0A420PNV3</accession>
<sequence length="61" mass="6491">MPGQWVLTQGSGGVSTYAILFAKAASANVIAITPAPEKAKRLKKLGADHIINYHEVENWGA</sequence>
<comment type="caution">
    <text evidence="2">The sequence shown here is derived from an EMBL/GenBank/DDBJ whole genome shotgun (WGS) entry which is preliminary data.</text>
</comment>
<dbReference type="Gene3D" id="3.40.50.720">
    <property type="entry name" value="NAD(P)-binding Rossmann-like Domain"/>
    <property type="match status" value="1"/>
</dbReference>
<dbReference type="InterPro" id="IPR036291">
    <property type="entry name" value="NAD(P)-bd_dom_sf"/>
</dbReference>
<evidence type="ECO:0000313" key="2">
    <source>
        <dbReference type="EMBL" id="RKL19802.1"/>
    </source>
</evidence>